<gene>
    <name evidence="6" type="ORF">SAMN02745119_00239</name>
</gene>
<name>A0A1T4K163_9BACT</name>
<dbReference type="SUPFAM" id="SSF56349">
    <property type="entry name" value="DNA breaking-rejoining enzymes"/>
    <property type="match status" value="1"/>
</dbReference>
<evidence type="ECO:0000256" key="2">
    <source>
        <dbReference type="ARBA" id="ARBA00022908"/>
    </source>
</evidence>
<proteinExistence type="inferred from homology"/>
<keyword evidence="2" id="KW-0229">DNA integration</keyword>
<dbReference type="Pfam" id="PF13356">
    <property type="entry name" value="Arm-DNA-bind_3"/>
    <property type="match status" value="1"/>
</dbReference>
<keyword evidence="7" id="KW-1185">Reference proteome</keyword>
<dbReference type="InterPro" id="IPR025166">
    <property type="entry name" value="Integrase_DNA_bind_dom"/>
</dbReference>
<evidence type="ECO:0000256" key="1">
    <source>
        <dbReference type="ARBA" id="ARBA00008857"/>
    </source>
</evidence>
<keyword evidence="3" id="KW-0238">DNA-binding</keyword>
<dbReference type="AlphaFoldDB" id="A0A1T4K163"/>
<dbReference type="GO" id="GO:0003677">
    <property type="term" value="F:DNA binding"/>
    <property type="evidence" value="ECO:0007669"/>
    <property type="project" value="UniProtKB-KW"/>
</dbReference>
<feature type="domain" description="Tyr recombinase" evidence="5">
    <location>
        <begin position="206"/>
        <end position="385"/>
    </location>
</feature>
<dbReference type="InterPro" id="IPR013762">
    <property type="entry name" value="Integrase-like_cat_sf"/>
</dbReference>
<dbReference type="InterPro" id="IPR050808">
    <property type="entry name" value="Phage_Integrase"/>
</dbReference>
<dbReference type="RefSeq" id="WP_161947400.1">
    <property type="nucleotide sequence ID" value="NZ_FUWR01000001.1"/>
</dbReference>
<dbReference type="PROSITE" id="PS51898">
    <property type="entry name" value="TYR_RECOMBINASE"/>
    <property type="match status" value="1"/>
</dbReference>
<reference evidence="7" key="1">
    <citation type="submission" date="2017-02" db="EMBL/GenBank/DDBJ databases">
        <authorList>
            <person name="Varghese N."/>
            <person name="Submissions S."/>
        </authorList>
    </citation>
    <scope>NUCLEOTIDE SEQUENCE [LARGE SCALE GENOMIC DNA]</scope>
    <source>
        <strain evidence="7">ATCC BAA-34</strain>
    </source>
</reference>
<dbReference type="EMBL" id="FUWR01000001">
    <property type="protein sequence ID" value="SJZ36057.1"/>
    <property type="molecule type" value="Genomic_DNA"/>
</dbReference>
<sequence>MPSLKITKANLKNIVKPTAGQVDYFDTDLAGFGVRATKDALTFFVRSRQRGTTKKPFIPIGAFGLFTCEQARSEATTYLQKLKSGIDPHPGRQPKAETITVADLHRQYMSTKKTLAPATIRQYNAWMENHFKDWLTLPADTITGSMVLDRLEQLEIINGKSQAINAVKLLRSLFRFGLALHPGVIHRNPVDGVREVRERDWAKKKRRTTFITPEDLPVWFKAVNDYNNPKGRDYMLLLLYTGLRRNEAARLKWSDIDFKRKAFSFIPEKKRGEKPEDDQVTMPMSEQLYKLLLKRRAAGYENEYIFPGKHPSPFLSNPDNYKRDIIAVTDVQFCFHDLRRTFITIAESLDVPHYSLKALLNHSMGNDVTGGYIQITTERLRGPMQKIADRITELIADAPSVGDKNLVAGACI</sequence>
<evidence type="ECO:0000313" key="6">
    <source>
        <dbReference type="EMBL" id="SJZ36057.1"/>
    </source>
</evidence>
<dbReference type="Gene3D" id="1.10.150.130">
    <property type="match status" value="1"/>
</dbReference>
<keyword evidence="4" id="KW-0233">DNA recombination</keyword>
<dbReference type="InterPro" id="IPR010998">
    <property type="entry name" value="Integrase_recombinase_N"/>
</dbReference>
<dbReference type="GO" id="GO:0006310">
    <property type="term" value="P:DNA recombination"/>
    <property type="evidence" value="ECO:0007669"/>
    <property type="project" value="UniProtKB-KW"/>
</dbReference>
<dbReference type="InterPro" id="IPR011010">
    <property type="entry name" value="DNA_brk_join_enz"/>
</dbReference>
<protein>
    <submittedName>
        <fullName evidence="6">Integrase</fullName>
    </submittedName>
</protein>
<evidence type="ECO:0000256" key="3">
    <source>
        <dbReference type="ARBA" id="ARBA00023125"/>
    </source>
</evidence>
<dbReference type="Proteomes" id="UP000190102">
    <property type="component" value="Unassembled WGS sequence"/>
</dbReference>
<dbReference type="Pfam" id="PF00589">
    <property type="entry name" value="Phage_integrase"/>
    <property type="match status" value="1"/>
</dbReference>
<accession>A0A1T4K163</accession>
<dbReference type="STRING" id="115783.SAMN02745119_00239"/>
<evidence type="ECO:0000259" key="5">
    <source>
        <dbReference type="PROSITE" id="PS51898"/>
    </source>
</evidence>
<dbReference type="InterPro" id="IPR002104">
    <property type="entry name" value="Integrase_catalytic"/>
</dbReference>
<organism evidence="6 7">
    <name type="scientific">Trichlorobacter thiogenes</name>
    <dbReference type="NCBI Taxonomy" id="115783"/>
    <lineage>
        <taxon>Bacteria</taxon>
        <taxon>Pseudomonadati</taxon>
        <taxon>Thermodesulfobacteriota</taxon>
        <taxon>Desulfuromonadia</taxon>
        <taxon>Geobacterales</taxon>
        <taxon>Geobacteraceae</taxon>
        <taxon>Trichlorobacter</taxon>
    </lineage>
</organism>
<dbReference type="Gene3D" id="1.10.443.10">
    <property type="entry name" value="Intergrase catalytic core"/>
    <property type="match status" value="1"/>
</dbReference>
<comment type="similarity">
    <text evidence="1">Belongs to the 'phage' integrase family.</text>
</comment>
<dbReference type="PANTHER" id="PTHR30629:SF2">
    <property type="entry name" value="PROPHAGE INTEGRASE INTS-RELATED"/>
    <property type="match status" value="1"/>
</dbReference>
<dbReference type="InterPro" id="IPR038488">
    <property type="entry name" value="Integrase_DNA-bd_sf"/>
</dbReference>
<dbReference type="Gene3D" id="3.30.160.390">
    <property type="entry name" value="Integrase, DNA-binding domain"/>
    <property type="match status" value="1"/>
</dbReference>
<dbReference type="PANTHER" id="PTHR30629">
    <property type="entry name" value="PROPHAGE INTEGRASE"/>
    <property type="match status" value="1"/>
</dbReference>
<evidence type="ECO:0000313" key="7">
    <source>
        <dbReference type="Proteomes" id="UP000190102"/>
    </source>
</evidence>
<dbReference type="GO" id="GO:0015074">
    <property type="term" value="P:DNA integration"/>
    <property type="evidence" value="ECO:0007669"/>
    <property type="project" value="UniProtKB-KW"/>
</dbReference>
<evidence type="ECO:0000256" key="4">
    <source>
        <dbReference type="ARBA" id="ARBA00023172"/>
    </source>
</evidence>